<protein>
    <recommendedName>
        <fullName evidence="3">DUF4145 domain-containing protein</fullName>
    </recommendedName>
</protein>
<name>A0A7Y3ZDP4_9VIBR</name>
<evidence type="ECO:0000313" key="2">
    <source>
        <dbReference type="Proteomes" id="UP000572072"/>
    </source>
</evidence>
<evidence type="ECO:0000313" key="1">
    <source>
        <dbReference type="EMBL" id="NOH51052.1"/>
    </source>
</evidence>
<dbReference type="Proteomes" id="UP000572072">
    <property type="component" value="Unassembled WGS sequence"/>
</dbReference>
<evidence type="ECO:0008006" key="3">
    <source>
        <dbReference type="Google" id="ProtNLM"/>
    </source>
</evidence>
<organism evidence="1 2">
    <name type="scientific">Vibrio rotiferianus</name>
    <dbReference type="NCBI Taxonomy" id="190895"/>
    <lineage>
        <taxon>Bacteria</taxon>
        <taxon>Pseudomonadati</taxon>
        <taxon>Pseudomonadota</taxon>
        <taxon>Gammaproteobacteria</taxon>
        <taxon>Vibrionales</taxon>
        <taxon>Vibrionaceae</taxon>
        <taxon>Vibrio</taxon>
    </lineage>
</organism>
<reference evidence="1 2" key="1">
    <citation type="submission" date="2019-08" db="EMBL/GenBank/DDBJ databases">
        <title>Draft genome sequencing and comparative genomics of hatchery-associated Vibrios.</title>
        <authorList>
            <person name="Kehlet-Delgado H."/>
            <person name="Mueller R.S."/>
        </authorList>
    </citation>
    <scope>NUCLEOTIDE SEQUENCE [LARGE SCALE GENOMIC DNA]</scope>
    <source>
        <strain evidence="1 2">00-78-3</strain>
    </source>
</reference>
<sequence length="324" mass="37332">MRYFDCTKFDYDKLKKDQSAELTERDKNAYKHSFMKWVHDEVDDIVERKWQIDNIGIVEETGAFIKLIKEAELSYSLGAYYSSIALVGVASEDLCRYFADKEGLTELVDKTQFIRVGELKKRNVISSDLADDFDFIRKIRNDCLHFNEGFKAKDNQKLKSDALLCVNKLKSVYKALFSSFNKSYEKGELIDKVIEDFAKQQAYETSFGDTLNQEEFSMKLRYFMASEFGLDTAIANEGSKITQFGRFSVEEIDLEISPPEVSLRHLTTGHPFIVDLTELDINFITQNSIEEGSDIIAQIYSVTNHQGMTAAWNLEWFVKAQTKK</sequence>
<dbReference type="EMBL" id="VTYN01000047">
    <property type="protein sequence ID" value="NOH51052.1"/>
    <property type="molecule type" value="Genomic_DNA"/>
</dbReference>
<proteinExistence type="predicted"/>
<accession>A0A7Y3ZDP4</accession>
<comment type="caution">
    <text evidence="1">The sequence shown here is derived from an EMBL/GenBank/DDBJ whole genome shotgun (WGS) entry which is preliminary data.</text>
</comment>
<dbReference type="RefSeq" id="WP_171359300.1">
    <property type="nucleotide sequence ID" value="NZ_VTYN01000047.1"/>
</dbReference>
<gene>
    <name evidence="1" type="ORF">F0262_23820</name>
</gene>
<dbReference type="AlphaFoldDB" id="A0A7Y3ZDP4"/>